<dbReference type="Pfam" id="PF01833">
    <property type="entry name" value="TIG"/>
    <property type="match status" value="2"/>
</dbReference>
<protein>
    <recommendedName>
        <fullName evidence="5">Lipase</fullName>
    </recommendedName>
</protein>
<dbReference type="Proteomes" id="UP000430079">
    <property type="component" value="Unassembled WGS sequence"/>
</dbReference>
<dbReference type="InterPro" id="IPR013783">
    <property type="entry name" value="Ig-like_fold"/>
</dbReference>
<feature type="domain" description="Fungal lipase-type" evidence="1">
    <location>
        <begin position="86"/>
        <end position="236"/>
    </location>
</feature>
<dbReference type="EMBL" id="BLIO01000001">
    <property type="protein sequence ID" value="GFE19272.1"/>
    <property type="molecule type" value="Genomic_DNA"/>
</dbReference>
<organism evidence="3 4">
    <name type="scientific">Streptomyces glebosus</name>
    <dbReference type="NCBI Taxonomy" id="249580"/>
    <lineage>
        <taxon>Bacteria</taxon>
        <taxon>Bacillati</taxon>
        <taxon>Actinomycetota</taxon>
        <taxon>Actinomycetes</taxon>
        <taxon>Kitasatosporales</taxon>
        <taxon>Streptomycetaceae</taxon>
        <taxon>Streptomyces</taxon>
    </lineage>
</organism>
<dbReference type="AlphaFoldDB" id="A0A640T8C9"/>
<dbReference type="PANTHER" id="PTHR45856">
    <property type="entry name" value="ALPHA/BETA-HYDROLASES SUPERFAMILY PROTEIN"/>
    <property type="match status" value="1"/>
</dbReference>
<dbReference type="InterPro" id="IPR002909">
    <property type="entry name" value="IPT_dom"/>
</dbReference>
<dbReference type="InterPro" id="IPR002921">
    <property type="entry name" value="Fungal_lipase-type"/>
</dbReference>
<dbReference type="Gene3D" id="2.60.40.10">
    <property type="entry name" value="Immunoglobulins"/>
    <property type="match status" value="2"/>
</dbReference>
<dbReference type="PANTHER" id="PTHR45856:SF24">
    <property type="entry name" value="FUNGAL LIPASE-LIKE DOMAIN-CONTAINING PROTEIN"/>
    <property type="match status" value="1"/>
</dbReference>
<name>A0A640T8C9_9ACTN</name>
<sequence>MAPDPTIAQVTMTLAAFAATGATPRPSGETLEQQTKRIITGVNAQLSDRSLATQGAWELMWLALSEANANMAYIARSTNGSNEFAVVARGTDADLTDILEDLDVGTVVPFPESGSPKPITVSKGARNAFQRVVKARSIVSPSPNATLAQALSVALDAAPASPQPTVYLTGHSLGGCIATMLAPYLQAQTWPKQPKFAVMTYAAPTAGGQSFVDYFNSVPWVIDERQNNAYDLVPHAWADLDTTAGWYPSPGPQATEEVKVLIGTISKRTKGNVYVQPGTLCLMNTGYTSLAKNLVNKTTQDFLGQVAFQHANSTYLDLVGAPPVPSPPVVTTMSPTFGAAGDTVAIYGKDFSQDSKVDFGHVACADRDTVIDPSGLKITTKVPNGTGVVHVRVTNTLGTSPAVAMSQFAYGGPAPVVVSAVSPTSGKVGTPVTINGSGFANGATVHFKDKASSPVKFISTGQLTATAPDLFDVQQTVNITVTVGEATSPTGPDDEFTYTGR</sequence>
<reference evidence="3 4" key="1">
    <citation type="submission" date="2019-12" db="EMBL/GenBank/DDBJ databases">
        <title>Whole genome shotgun sequence of Streptomyces hygroscopicus subsp. glebosus NBRC 13786.</title>
        <authorList>
            <person name="Ichikawa N."/>
            <person name="Kimura A."/>
            <person name="Kitahashi Y."/>
            <person name="Komaki H."/>
            <person name="Tamura T."/>
        </authorList>
    </citation>
    <scope>NUCLEOTIDE SEQUENCE [LARGE SCALE GENOMIC DNA]</scope>
    <source>
        <strain evidence="3 4">NBRC 13786</strain>
    </source>
</reference>
<dbReference type="InterPro" id="IPR029058">
    <property type="entry name" value="AB_hydrolase_fold"/>
</dbReference>
<comment type="caution">
    <text evidence="3">The sequence shown here is derived from an EMBL/GenBank/DDBJ whole genome shotgun (WGS) entry which is preliminary data.</text>
</comment>
<dbReference type="InterPro" id="IPR014756">
    <property type="entry name" value="Ig_E-set"/>
</dbReference>
<dbReference type="SUPFAM" id="SSF53474">
    <property type="entry name" value="alpha/beta-Hydrolases"/>
    <property type="match status" value="1"/>
</dbReference>
<accession>A0A640T8C9</accession>
<dbReference type="CDD" id="cd00102">
    <property type="entry name" value="IPT"/>
    <property type="match status" value="1"/>
</dbReference>
<proteinExistence type="predicted"/>
<feature type="domain" description="IPT/TIG" evidence="2">
    <location>
        <begin position="328"/>
        <end position="400"/>
    </location>
</feature>
<evidence type="ECO:0000313" key="4">
    <source>
        <dbReference type="Proteomes" id="UP000430079"/>
    </source>
</evidence>
<gene>
    <name evidence="3" type="ORF">Sgleb_73190</name>
</gene>
<dbReference type="SUPFAM" id="SSF81296">
    <property type="entry name" value="E set domains"/>
    <property type="match status" value="2"/>
</dbReference>
<evidence type="ECO:0000259" key="1">
    <source>
        <dbReference type="Pfam" id="PF01764"/>
    </source>
</evidence>
<dbReference type="InterPro" id="IPR051218">
    <property type="entry name" value="Sec_MonoDiacylglyc_Lipase"/>
</dbReference>
<dbReference type="GO" id="GO:0005975">
    <property type="term" value="P:carbohydrate metabolic process"/>
    <property type="evidence" value="ECO:0007669"/>
    <property type="project" value="UniProtKB-ARBA"/>
</dbReference>
<evidence type="ECO:0008006" key="5">
    <source>
        <dbReference type="Google" id="ProtNLM"/>
    </source>
</evidence>
<dbReference type="Gene3D" id="3.40.50.1820">
    <property type="entry name" value="alpha/beta hydrolase"/>
    <property type="match status" value="1"/>
</dbReference>
<feature type="domain" description="IPT/TIG" evidence="2">
    <location>
        <begin position="417"/>
        <end position="498"/>
    </location>
</feature>
<keyword evidence="4" id="KW-1185">Reference proteome</keyword>
<evidence type="ECO:0000313" key="3">
    <source>
        <dbReference type="EMBL" id="GFE19272.1"/>
    </source>
</evidence>
<dbReference type="Pfam" id="PF01764">
    <property type="entry name" value="Lipase_3"/>
    <property type="match status" value="1"/>
</dbReference>
<dbReference type="GO" id="GO:0006629">
    <property type="term" value="P:lipid metabolic process"/>
    <property type="evidence" value="ECO:0007669"/>
    <property type="project" value="InterPro"/>
</dbReference>
<evidence type="ECO:0000259" key="2">
    <source>
        <dbReference type="Pfam" id="PF01833"/>
    </source>
</evidence>